<dbReference type="PANTHER" id="PTHR45867:SF3">
    <property type="entry name" value="ACID PHOSPHATASE TYPE 7"/>
    <property type="match status" value="1"/>
</dbReference>
<evidence type="ECO:0000313" key="5">
    <source>
        <dbReference type="Proteomes" id="UP000694888"/>
    </source>
</evidence>
<accession>A0ABM0K3D8</accession>
<dbReference type="InterPro" id="IPR041792">
    <property type="entry name" value="MPP_PAP"/>
</dbReference>
<dbReference type="RefSeq" id="XP_005107830.3">
    <property type="nucleotide sequence ID" value="XM_005107773.3"/>
</dbReference>
<reference evidence="6" key="1">
    <citation type="submission" date="2025-08" db="UniProtKB">
        <authorList>
            <consortium name="RefSeq"/>
        </authorList>
    </citation>
    <scope>IDENTIFICATION</scope>
</reference>
<dbReference type="Gene3D" id="3.60.21.10">
    <property type="match status" value="1"/>
</dbReference>
<dbReference type="InterPro" id="IPR008963">
    <property type="entry name" value="Purple_acid_Pase-like_N"/>
</dbReference>
<organism evidence="5 6">
    <name type="scientific">Aplysia californica</name>
    <name type="common">California sea hare</name>
    <dbReference type="NCBI Taxonomy" id="6500"/>
    <lineage>
        <taxon>Eukaryota</taxon>
        <taxon>Metazoa</taxon>
        <taxon>Spiralia</taxon>
        <taxon>Lophotrochozoa</taxon>
        <taxon>Mollusca</taxon>
        <taxon>Gastropoda</taxon>
        <taxon>Heterobranchia</taxon>
        <taxon>Euthyneura</taxon>
        <taxon>Tectipleura</taxon>
        <taxon>Aplysiida</taxon>
        <taxon>Aplysioidea</taxon>
        <taxon>Aplysiidae</taxon>
        <taxon>Aplysia</taxon>
    </lineage>
</organism>
<dbReference type="Gene3D" id="2.60.40.380">
    <property type="entry name" value="Purple acid phosphatase-like, N-terminal"/>
    <property type="match status" value="1"/>
</dbReference>
<keyword evidence="2" id="KW-0812">Transmembrane</keyword>
<dbReference type="InterPro" id="IPR015914">
    <property type="entry name" value="PAPs_N"/>
</dbReference>
<dbReference type="PANTHER" id="PTHR45867">
    <property type="entry name" value="PURPLE ACID PHOSPHATASE"/>
    <property type="match status" value="1"/>
</dbReference>
<evidence type="ECO:0000256" key="2">
    <source>
        <dbReference type="SAM" id="Phobius"/>
    </source>
</evidence>
<keyword evidence="1" id="KW-0732">Signal</keyword>
<dbReference type="CDD" id="cd00839">
    <property type="entry name" value="MPP_PAPs"/>
    <property type="match status" value="1"/>
</dbReference>
<gene>
    <name evidence="6" type="primary">LOC101860122</name>
</gene>
<dbReference type="InterPro" id="IPR025733">
    <property type="entry name" value="PAPs_C"/>
</dbReference>
<evidence type="ECO:0000313" key="6">
    <source>
        <dbReference type="RefSeq" id="XP_005107830.3"/>
    </source>
</evidence>
<dbReference type="SUPFAM" id="SSF56300">
    <property type="entry name" value="Metallo-dependent phosphatases"/>
    <property type="match status" value="1"/>
</dbReference>
<keyword evidence="5" id="KW-1185">Reference proteome</keyword>
<dbReference type="Pfam" id="PF16656">
    <property type="entry name" value="Pur_ac_phosph_N"/>
    <property type="match status" value="1"/>
</dbReference>
<feature type="transmembrane region" description="Helical" evidence="2">
    <location>
        <begin position="539"/>
        <end position="563"/>
    </location>
</feature>
<feature type="domain" description="Purple acid phosphatase C-terminal" evidence="3">
    <location>
        <begin position="417"/>
        <end position="481"/>
    </location>
</feature>
<keyword evidence="2" id="KW-0472">Membrane</keyword>
<evidence type="ECO:0000259" key="4">
    <source>
        <dbReference type="Pfam" id="PF16656"/>
    </source>
</evidence>
<dbReference type="Proteomes" id="UP000694888">
    <property type="component" value="Unplaced"/>
</dbReference>
<name>A0ABM0K3D8_APLCA</name>
<protein>
    <submittedName>
        <fullName evidence="6">Acid phosphatase type 7</fullName>
    </submittedName>
</protein>
<dbReference type="GeneID" id="101860122"/>
<sequence>MIIIEMSNRSSSKKVESSRFSCKQVTVARNQKESNRMFPQSVSAVLIVTSLALSVVHTSEIPKGQIPDLDTAVAPGAGTARSVEDDEVWCMPEQVHLSLGNVTSEMVVMWATRGNCDSVVHYAAHPWNLDLTASGSCVELENVGNKSLKYLHRAVLKDLSPNLTYYYRPVVKNGVGSNSLLFKTSPSSSSWSSKFLVLSSTGSENDLMNSVTREVQSGQFASLLYNGELGPAERTEDWEGIDESEDFLTRAEQAVATLPVLIAPQSKDEGASGPDVNKHFSMPGWGWPQSVDRPWYSVDVGLVHLVSFSTDLIFAEDTTKATAQRDWLVRDLTEVNQRRNETPWVIALGSHPMYCSYGNPSSDDCAMNTSKVRHALEDMFYHFAVDLVLESGFPGYERGWPQYKGVLVDESYWQPRAPVEIVLGSRAGDGAGAQNKNNTVEWSALHLPEAGGHSFGRLTVANASHLLWELCEESKMAVLDSFWLVQSTHGNFSLANLPHNVSHQINQTIIAMGGKPGTYDFISGDKAGGAGEGWSQYSLWIGLGALSCVLLLVLGLVTLRSCLRRRRAKSGRRWREMDRNGGGAGNFYSVGSDSDTDDNDFEIDVYDKTNKQSSKLLTSY</sequence>
<feature type="domain" description="Purple acid phosphatase N-terminal" evidence="4">
    <location>
        <begin position="92"/>
        <end position="184"/>
    </location>
</feature>
<dbReference type="SUPFAM" id="SSF49363">
    <property type="entry name" value="Purple acid phosphatase, N-terminal domain"/>
    <property type="match status" value="1"/>
</dbReference>
<keyword evidence="2" id="KW-1133">Transmembrane helix</keyword>
<proteinExistence type="predicted"/>
<evidence type="ECO:0000256" key="1">
    <source>
        <dbReference type="ARBA" id="ARBA00022729"/>
    </source>
</evidence>
<evidence type="ECO:0000259" key="3">
    <source>
        <dbReference type="Pfam" id="PF14008"/>
    </source>
</evidence>
<dbReference type="InterPro" id="IPR029052">
    <property type="entry name" value="Metallo-depent_PP-like"/>
</dbReference>
<dbReference type="Pfam" id="PF14008">
    <property type="entry name" value="Metallophos_C"/>
    <property type="match status" value="1"/>
</dbReference>